<accession>A0A7N5ZW57</accession>
<dbReference type="FunFam" id="3.40.30.10:FF:000047">
    <property type="entry name" value="Calsequestrin"/>
    <property type="match status" value="1"/>
</dbReference>
<keyword evidence="5" id="KW-0703">Sarcoplasmic reticulum</keyword>
<dbReference type="FunFam" id="3.40.30.10:FF:000031">
    <property type="entry name" value="Calsequestrin"/>
    <property type="match status" value="1"/>
</dbReference>
<dbReference type="GO" id="GO:0033018">
    <property type="term" value="C:sarcoplasmic reticulum lumen"/>
    <property type="evidence" value="ECO:0007669"/>
    <property type="project" value="UniProtKB-SubCell"/>
</dbReference>
<dbReference type="PANTHER" id="PTHR10033">
    <property type="entry name" value="CALSEQUESTRIN"/>
    <property type="match status" value="1"/>
</dbReference>
<dbReference type="Pfam" id="PF01216">
    <property type="entry name" value="Calsequestrin"/>
    <property type="match status" value="1"/>
</dbReference>
<dbReference type="InterPro" id="IPR041858">
    <property type="entry name" value="Calsequestrin_middle_dom"/>
</dbReference>
<dbReference type="Proteomes" id="UP000265040">
    <property type="component" value="Chromosome 18"/>
</dbReference>
<dbReference type="SUPFAM" id="SSF52833">
    <property type="entry name" value="Thioredoxin-like"/>
    <property type="match status" value="3"/>
</dbReference>
<reference evidence="10" key="1">
    <citation type="submission" date="2021-04" db="EMBL/GenBank/DDBJ databases">
        <authorList>
            <consortium name="Wellcome Sanger Institute Data Sharing"/>
        </authorList>
    </citation>
    <scope>NUCLEOTIDE SEQUENCE [LARGE SCALE GENOMIC DNA]</scope>
</reference>
<dbReference type="GO" id="GO:0030018">
    <property type="term" value="C:Z disc"/>
    <property type="evidence" value="ECO:0007669"/>
    <property type="project" value="TreeGrafter"/>
</dbReference>
<dbReference type="InterPro" id="IPR041860">
    <property type="entry name" value="Calsequestrin_C"/>
</dbReference>
<dbReference type="InterPro" id="IPR001393">
    <property type="entry name" value="Calsequestrin"/>
</dbReference>
<sequence>MQQATIAMKWGWIFLGVFLSLGTLSWAEKGLEIPEYDGKDRVHALTAKNYKSLMKKYDVMVIYYHKNVDGNRSAMKQFQIEELALELAAQVLDDLDDEDIGFGLVDEKKDSAVAKKLGLDEVESIYIFADDEIIEYDGELAADTLVEFLYDVIEDPVEIIDNERELKGFHNMDEVIKLVGYFKSEKSPHFIEYDDAAEEFHPFVKFFATFDPKIAKKLKLKLNEVDFYEPFMEEPVTIPGKPYIESELVEYIEQHDRCVTDLLAMFCFLCSQEDDIDGEHIVAFAEEDDPDGFEFLEILKEVARDNTDNPNLSIIWIDPDNFPLLVPYWEKTFGIDLSSPQIGVVDVEDADSVWMEMDDQDDMPTADELEQWIEDVLSASPDNFNYIDLNSYQASHTDLASPEGGERL</sequence>
<comment type="function">
    <text evidence="8">Calsequestrin is a high-capacity, moderate affinity, calcium-binding protein and thus acts as an internal calcium store in muscle.</text>
</comment>
<dbReference type="AlphaFoldDB" id="A0A7N5ZW57"/>
<dbReference type="InterPro" id="IPR036249">
    <property type="entry name" value="Thioredoxin-like_sf"/>
</dbReference>
<keyword evidence="3 9" id="KW-0732">Signal</keyword>
<reference evidence="10" key="3">
    <citation type="submission" date="2025-09" db="UniProtKB">
        <authorList>
            <consortium name="Ensembl"/>
        </authorList>
    </citation>
    <scope>IDENTIFICATION</scope>
</reference>
<dbReference type="GO" id="GO:0005509">
    <property type="term" value="F:calcium ion binding"/>
    <property type="evidence" value="ECO:0007669"/>
    <property type="project" value="InterPro"/>
</dbReference>
<feature type="chain" id="PRO_5031052192" description="Calsequestrin" evidence="9">
    <location>
        <begin position="28"/>
        <end position="408"/>
    </location>
</feature>
<comment type="similarity">
    <text evidence="2 8">Belongs to the calsequestrin family.</text>
</comment>
<dbReference type="GeneTree" id="ENSGT00390000019377"/>
<reference evidence="10" key="2">
    <citation type="submission" date="2025-08" db="UniProtKB">
        <authorList>
            <consortium name="Ensembl"/>
        </authorList>
    </citation>
    <scope>IDENTIFICATION</scope>
</reference>
<evidence type="ECO:0000256" key="1">
    <source>
        <dbReference type="ARBA" id="ARBA00004564"/>
    </source>
</evidence>
<evidence type="ECO:0000256" key="5">
    <source>
        <dbReference type="ARBA" id="ARBA00022951"/>
    </source>
</evidence>
<dbReference type="FunFam" id="3.40.30.10:FF:000033">
    <property type="entry name" value="Calsequestrin"/>
    <property type="match status" value="1"/>
</dbReference>
<dbReference type="Ensembl" id="ENSATET00000053410.2">
    <property type="protein sequence ID" value="ENSATEP00000039186.1"/>
    <property type="gene ID" value="ENSATEG00000012369.3"/>
</dbReference>
<keyword evidence="7" id="KW-0325">Glycoprotein</keyword>
<dbReference type="PANTHER" id="PTHR10033:SF14">
    <property type="entry name" value="CALSEQUESTRIN-1"/>
    <property type="match status" value="1"/>
</dbReference>
<dbReference type="CDD" id="cd03065">
    <property type="entry name" value="PDI_b_Calsequestrin_N"/>
    <property type="match status" value="1"/>
</dbReference>
<dbReference type="GO" id="GO:0014809">
    <property type="term" value="P:regulation of skeletal muscle contraction by regulation of release of sequestered calcium ion"/>
    <property type="evidence" value="ECO:0007669"/>
    <property type="project" value="TreeGrafter"/>
</dbReference>
<proteinExistence type="inferred from homology"/>
<dbReference type="CDD" id="cd03066">
    <property type="entry name" value="PDI_b_Calsequestrin_middle"/>
    <property type="match status" value="1"/>
</dbReference>
<evidence type="ECO:0000256" key="8">
    <source>
        <dbReference type="RuleBase" id="RU000648"/>
    </source>
</evidence>
<evidence type="ECO:0000256" key="2">
    <source>
        <dbReference type="ARBA" id="ARBA00010987"/>
    </source>
</evidence>
<keyword evidence="4 8" id="KW-0106">Calcium</keyword>
<keyword evidence="11" id="KW-1185">Reference proteome</keyword>
<evidence type="ECO:0000256" key="3">
    <source>
        <dbReference type="ARBA" id="ARBA00022729"/>
    </source>
</evidence>
<evidence type="ECO:0000313" key="10">
    <source>
        <dbReference type="Ensembl" id="ENSATEP00000039186.1"/>
    </source>
</evidence>
<evidence type="ECO:0000313" key="11">
    <source>
        <dbReference type="Proteomes" id="UP000265040"/>
    </source>
</evidence>
<dbReference type="CDD" id="cd03074">
    <property type="entry name" value="PDI_b'_Calsequestrin_C"/>
    <property type="match status" value="1"/>
</dbReference>
<dbReference type="Gene3D" id="3.40.30.10">
    <property type="entry name" value="Glutaredoxin"/>
    <property type="match status" value="3"/>
</dbReference>
<feature type="signal peptide" evidence="9">
    <location>
        <begin position="1"/>
        <end position="27"/>
    </location>
</feature>
<protein>
    <recommendedName>
        <fullName evidence="8">Calsequestrin</fullName>
    </recommendedName>
</protein>
<name>A0A7N5ZW57_ANATE</name>
<evidence type="ECO:0000256" key="7">
    <source>
        <dbReference type="ARBA" id="ARBA00023180"/>
    </source>
</evidence>
<dbReference type="PRINTS" id="PR00312">
    <property type="entry name" value="CALSEQUESTRN"/>
</dbReference>
<organism evidence="10 11">
    <name type="scientific">Anabas testudineus</name>
    <name type="common">Climbing perch</name>
    <name type="synonym">Anthias testudineus</name>
    <dbReference type="NCBI Taxonomy" id="64144"/>
    <lineage>
        <taxon>Eukaryota</taxon>
        <taxon>Metazoa</taxon>
        <taxon>Chordata</taxon>
        <taxon>Craniata</taxon>
        <taxon>Vertebrata</taxon>
        <taxon>Euteleostomi</taxon>
        <taxon>Actinopterygii</taxon>
        <taxon>Neopterygii</taxon>
        <taxon>Teleostei</taxon>
        <taxon>Neoteleostei</taxon>
        <taxon>Acanthomorphata</taxon>
        <taxon>Anabantaria</taxon>
        <taxon>Anabantiformes</taxon>
        <taxon>Anabantoidei</taxon>
        <taxon>Anabantidae</taxon>
        <taxon>Anabas</taxon>
    </lineage>
</organism>
<comment type="subcellular location">
    <subcellularLocation>
        <location evidence="1">Sarcoplasmic reticulum lumen</location>
    </subcellularLocation>
</comment>
<evidence type="ECO:0000256" key="4">
    <source>
        <dbReference type="ARBA" id="ARBA00022837"/>
    </source>
</evidence>
<keyword evidence="6" id="KW-0514">Muscle protein</keyword>
<evidence type="ECO:0000256" key="6">
    <source>
        <dbReference type="ARBA" id="ARBA00023179"/>
    </source>
</evidence>
<evidence type="ECO:0000256" key="9">
    <source>
        <dbReference type="SAM" id="SignalP"/>
    </source>
</evidence>
<dbReference type="InterPro" id="IPR041859">
    <property type="entry name" value="Calsequestrin_N"/>
</dbReference>